<protein>
    <submittedName>
        <fullName evidence="3">Uncharacterized protein</fullName>
    </submittedName>
</protein>
<organism evidence="3 4">
    <name type="scientific">Cinchona calisaya</name>
    <dbReference type="NCBI Taxonomy" id="153742"/>
    <lineage>
        <taxon>Eukaryota</taxon>
        <taxon>Viridiplantae</taxon>
        <taxon>Streptophyta</taxon>
        <taxon>Embryophyta</taxon>
        <taxon>Tracheophyta</taxon>
        <taxon>Spermatophyta</taxon>
        <taxon>Magnoliopsida</taxon>
        <taxon>eudicotyledons</taxon>
        <taxon>Gunneridae</taxon>
        <taxon>Pentapetalae</taxon>
        <taxon>asterids</taxon>
        <taxon>lamiids</taxon>
        <taxon>Gentianales</taxon>
        <taxon>Rubiaceae</taxon>
        <taxon>Cinchonoideae</taxon>
        <taxon>Cinchoneae</taxon>
        <taxon>Cinchona</taxon>
    </lineage>
</organism>
<comment type="caution">
    <text evidence="3">The sequence shown here is derived from an EMBL/GenBank/DDBJ whole genome shotgun (WGS) entry which is preliminary data.</text>
</comment>
<feature type="region of interest" description="Disordered" evidence="1">
    <location>
        <begin position="347"/>
        <end position="369"/>
    </location>
</feature>
<evidence type="ECO:0000313" key="4">
    <source>
        <dbReference type="Proteomes" id="UP001630127"/>
    </source>
</evidence>
<dbReference type="PANTHER" id="PTHR36760">
    <property type="entry name" value="ACIDIC LEUCINE-RICH NUCLEAR PHOSPHOPROTEIN 32 FAMILY B PROTEIN"/>
    <property type="match status" value="1"/>
</dbReference>
<dbReference type="PANTHER" id="PTHR36760:SF1">
    <property type="entry name" value="ACIDIC LEUCINE-RICH NUCLEAR PHOSPHOPROTEIN 32 FAMILY B PROTEIN"/>
    <property type="match status" value="1"/>
</dbReference>
<evidence type="ECO:0000256" key="1">
    <source>
        <dbReference type="SAM" id="MobiDB-lite"/>
    </source>
</evidence>
<reference evidence="3 4" key="1">
    <citation type="submission" date="2024-11" db="EMBL/GenBank/DDBJ databases">
        <title>A near-complete genome assembly of Cinchona calisaya.</title>
        <authorList>
            <person name="Lian D.C."/>
            <person name="Zhao X.W."/>
            <person name="Wei L."/>
        </authorList>
    </citation>
    <scope>NUCLEOTIDE SEQUENCE [LARGE SCALE GENOMIC DNA]</scope>
    <source>
        <tissue evidence="3">Nenye</tissue>
    </source>
</reference>
<dbReference type="AlphaFoldDB" id="A0ABD2ZJE0"/>
<keyword evidence="2" id="KW-0472">Membrane</keyword>
<keyword evidence="2" id="KW-1133">Transmembrane helix</keyword>
<evidence type="ECO:0000256" key="2">
    <source>
        <dbReference type="SAM" id="Phobius"/>
    </source>
</evidence>
<accession>A0ABD2ZJE0</accession>
<proteinExistence type="predicted"/>
<dbReference type="EMBL" id="JBJUIK010000009">
    <property type="protein sequence ID" value="KAL3517833.1"/>
    <property type="molecule type" value="Genomic_DNA"/>
</dbReference>
<sequence>MSELCLSSTSKTHFSSLLISNFYLLCSFIVSHPLYFTYFIFFSPYLLKLLSFLSPLVITTSLLLLSLLTLSRRSFTNDNFTKESSHSGALITTYHAVVQILRSKLDDHAEELPGFEDFEVFKIVFDNPMIHDAKGINQVEVLDAELKDGSFQAGFQEFSLSTDQALARNIELENLAGLETTRNIELENLAGLETNCGVMDEFEKVKVTTSVEKKKFEPPCTYPNKEVENQGEKSVVRNGSEAAGNKIIRHSNSVEVGREKGRDYNKSKLLKAHSHSIGASSADYTNENSGNYYYDCNLGSYGSLRREKDWKRTLACKLFEERNNNRDGESEGMDLLWETYEIESTKSKGNNKNKNKINKNTTKKKKNEMKSCEGEEISYDDEADDGQLCCLQALKFSAGKMNLGMGRPNLVKFSKAIKGIGWLHNLSRHSKKVHNGDRY</sequence>
<name>A0ABD2ZJE0_9GENT</name>
<dbReference type="Proteomes" id="UP001630127">
    <property type="component" value="Unassembled WGS sequence"/>
</dbReference>
<keyword evidence="4" id="KW-1185">Reference proteome</keyword>
<gene>
    <name evidence="3" type="ORF">ACH5RR_020422</name>
</gene>
<keyword evidence="2" id="KW-0812">Transmembrane</keyword>
<feature type="compositionally biased region" description="Basic residues" evidence="1">
    <location>
        <begin position="349"/>
        <end position="367"/>
    </location>
</feature>
<feature type="transmembrane region" description="Helical" evidence="2">
    <location>
        <begin position="49"/>
        <end position="70"/>
    </location>
</feature>
<feature type="transmembrane region" description="Helical" evidence="2">
    <location>
        <begin position="21"/>
        <end position="43"/>
    </location>
</feature>
<evidence type="ECO:0000313" key="3">
    <source>
        <dbReference type="EMBL" id="KAL3517833.1"/>
    </source>
</evidence>